<organism evidence="1 2">
    <name type="scientific">Jeotgalibacillus haloalkalitolerans</name>
    <dbReference type="NCBI Taxonomy" id="3104292"/>
    <lineage>
        <taxon>Bacteria</taxon>
        <taxon>Bacillati</taxon>
        <taxon>Bacillota</taxon>
        <taxon>Bacilli</taxon>
        <taxon>Bacillales</taxon>
        <taxon>Caryophanaceae</taxon>
        <taxon>Jeotgalibacillus</taxon>
    </lineage>
</organism>
<keyword evidence="1" id="KW-0862">Zinc</keyword>
<keyword evidence="1" id="KW-0863">Zinc-finger</keyword>
<protein>
    <submittedName>
        <fullName evidence="1">Zinc-finger domain-containing protein</fullName>
    </submittedName>
</protein>
<accession>A0ABU5KLE2</accession>
<proteinExistence type="predicted"/>
<dbReference type="Pfam" id="PF10782">
    <property type="entry name" value="zf-C2HCIx2C"/>
    <property type="match status" value="1"/>
</dbReference>
<comment type="caution">
    <text evidence="1">The sequence shown here is derived from an EMBL/GenBank/DDBJ whole genome shotgun (WGS) entry which is preliminary data.</text>
</comment>
<sequence>MSEMEKQTAISAVDDLMNTYCKECPVKKQLRSEKGKLSAHKFCISECSIGLKIKEIGRLLS</sequence>
<reference evidence="1 2" key="1">
    <citation type="submission" date="2023-12" db="EMBL/GenBank/DDBJ databases">
        <title>Jeotgalibacillus haloalkaliphilus sp. nov., a novel salt-tolerant bacteria, isolated from the estuary of the Fenhe River into the Yellow River.</title>
        <authorList>
            <person name="Li Y."/>
        </authorList>
    </citation>
    <scope>NUCLEOTIDE SEQUENCE [LARGE SCALE GENOMIC DNA]</scope>
    <source>
        <strain evidence="1 2">HH7-29</strain>
    </source>
</reference>
<dbReference type="Proteomes" id="UP001292084">
    <property type="component" value="Unassembled WGS sequence"/>
</dbReference>
<dbReference type="InterPro" id="IPR019718">
    <property type="entry name" value="DUF2602"/>
</dbReference>
<evidence type="ECO:0000313" key="2">
    <source>
        <dbReference type="Proteomes" id="UP001292084"/>
    </source>
</evidence>
<dbReference type="GO" id="GO:0008270">
    <property type="term" value="F:zinc ion binding"/>
    <property type="evidence" value="ECO:0007669"/>
    <property type="project" value="UniProtKB-KW"/>
</dbReference>
<gene>
    <name evidence="1" type="ORF">UFB30_06945</name>
</gene>
<keyword evidence="1" id="KW-0479">Metal-binding</keyword>
<evidence type="ECO:0000313" key="1">
    <source>
        <dbReference type="EMBL" id="MDZ5711959.1"/>
    </source>
</evidence>
<dbReference type="EMBL" id="JAXQNN010000002">
    <property type="protein sequence ID" value="MDZ5711959.1"/>
    <property type="molecule type" value="Genomic_DNA"/>
</dbReference>
<name>A0ABU5KLE2_9BACL</name>
<keyword evidence="2" id="KW-1185">Reference proteome</keyword>